<keyword evidence="4" id="KW-1185">Reference proteome</keyword>
<evidence type="ECO:0000256" key="2">
    <source>
        <dbReference type="SAM" id="Phobius"/>
    </source>
</evidence>
<dbReference type="NCBIfam" id="TIGR02532">
    <property type="entry name" value="IV_pilin_GFxxxE"/>
    <property type="match status" value="1"/>
</dbReference>
<evidence type="ECO:0000256" key="1">
    <source>
        <dbReference type="SAM" id="MobiDB-lite"/>
    </source>
</evidence>
<organism evidence="3 4">
    <name type="scientific">Pseudoduganella albidiflava</name>
    <dbReference type="NCBI Taxonomy" id="321983"/>
    <lineage>
        <taxon>Bacteria</taxon>
        <taxon>Pseudomonadati</taxon>
        <taxon>Pseudomonadota</taxon>
        <taxon>Betaproteobacteria</taxon>
        <taxon>Burkholderiales</taxon>
        <taxon>Oxalobacteraceae</taxon>
        <taxon>Telluria group</taxon>
        <taxon>Pseudoduganella</taxon>
    </lineage>
</organism>
<dbReference type="InterPro" id="IPR012902">
    <property type="entry name" value="N_methyl_site"/>
</dbReference>
<feature type="transmembrane region" description="Helical" evidence="2">
    <location>
        <begin position="34"/>
        <end position="54"/>
    </location>
</feature>
<dbReference type="InterPro" id="IPR045584">
    <property type="entry name" value="Pilin-like"/>
</dbReference>
<proteinExistence type="predicted"/>
<gene>
    <name evidence="3" type="ORF">EYF70_09850</name>
</gene>
<accession>A0ABX5RR56</accession>
<sequence>MLGRQEGRPVLQLRQPSPVLPGPPPQVRPRPRGYTLIEVLVGIAILGILLAVGVPNMTQWIVSNKARAASEFYLDGLSMARRQAVAHNARSRFVLTPGTNGQFDWQVDLCFPAPGVPCTDDTGNWSTTAAAAAGDPEGATGFRSVFRAATSLPPSSILIPAVAPEGATAVYFTELGWVDTTIQDRLTRLRLDPSTGLAGDVRAAAVAVTLAGMAAKCDPATVAPDSRACPP</sequence>
<dbReference type="Gene3D" id="3.30.700.10">
    <property type="entry name" value="Glycoprotein, Type 4 Pilin"/>
    <property type="match status" value="1"/>
</dbReference>
<keyword evidence="2" id="KW-0812">Transmembrane</keyword>
<protein>
    <submittedName>
        <fullName evidence="3">Prepilin-type N-terminal cleavage/methylation domain-containing protein</fullName>
    </submittedName>
</protein>
<keyword evidence="2" id="KW-0472">Membrane</keyword>
<keyword evidence="2" id="KW-1133">Transmembrane helix</keyword>
<dbReference type="Proteomes" id="UP000292307">
    <property type="component" value="Chromosome"/>
</dbReference>
<dbReference type="Pfam" id="PF07963">
    <property type="entry name" value="N_methyl"/>
    <property type="match status" value="1"/>
</dbReference>
<dbReference type="PROSITE" id="PS00409">
    <property type="entry name" value="PROKAR_NTER_METHYL"/>
    <property type="match status" value="1"/>
</dbReference>
<evidence type="ECO:0000313" key="4">
    <source>
        <dbReference type="Proteomes" id="UP000292307"/>
    </source>
</evidence>
<dbReference type="SUPFAM" id="SSF54523">
    <property type="entry name" value="Pili subunits"/>
    <property type="match status" value="1"/>
</dbReference>
<dbReference type="EMBL" id="CP036401">
    <property type="protein sequence ID" value="QBI01112.1"/>
    <property type="molecule type" value="Genomic_DNA"/>
</dbReference>
<evidence type="ECO:0000313" key="3">
    <source>
        <dbReference type="EMBL" id="QBI01112.1"/>
    </source>
</evidence>
<feature type="compositionally biased region" description="Pro residues" evidence="1">
    <location>
        <begin position="18"/>
        <end position="27"/>
    </location>
</feature>
<reference evidence="3 4" key="1">
    <citation type="submission" date="2019-02" db="EMBL/GenBank/DDBJ databases">
        <title>Draft Genome Sequences of Six Type Strains of the Genus Massilia.</title>
        <authorList>
            <person name="Miess H."/>
            <person name="Frediansyhah A."/>
            <person name="Gross H."/>
        </authorList>
    </citation>
    <scope>NUCLEOTIDE SEQUENCE [LARGE SCALE GENOMIC DNA]</scope>
    <source>
        <strain evidence="3 4">DSM 17472</strain>
    </source>
</reference>
<name>A0ABX5RR56_9BURK</name>
<feature type="region of interest" description="Disordered" evidence="1">
    <location>
        <begin position="1"/>
        <end position="27"/>
    </location>
</feature>